<feature type="region of interest" description="Disordered" evidence="2">
    <location>
        <begin position="1001"/>
        <end position="1053"/>
    </location>
</feature>
<evidence type="ECO:0000313" key="4">
    <source>
        <dbReference type="EMBL" id="KAJ7004915.1"/>
    </source>
</evidence>
<evidence type="ECO:0000259" key="3">
    <source>
        <dbReference type="Pfam" id="PF03468"/>
    </source>
</evidence>
<feature type="region of interest" description="Disordered" evidence="2">
    <location>
        <begin position="372"/>
        <end position="522"/>
    </location>
</feature>
<feature type="compositionally biased region" description="Basic and acidic residues" evidence="2">
    <location>
        <begin position="507"/>
        <end position="522"/>
    </location>
</feature>
<feature type="region of interest" description="Disordered" evidence="2">
    <location>
        <begin position="236"/>
        <end position="274"/>
    </location>
</feature>
<feature type="domain" description="XS" evidence="3">
    <location>
        <begin position="638"/>
        <end position="753"/>
    </location>
</feature>
<feature type="coiled-coil region" evidence="1">
    <location>
        <begin position="1620"/>
        <end position="1647"/>
    </location>
</feature>
<gene>
    <name evidence="4" type="ORF">NC653_009674</name>
</gene>
<feature type="region of interest" description="Disordered" evidence="2">
    <location>
        <begin position="1856"/>
        <end position="1878"/>
    </location>
</feature>
<protein>
    <recommendedName>
        <fullName evidence="3">XS domain-containing protein</fullName>
    </recommendedName>
</protein>
<feature type="region of interest" description="Disordered" evidence="2">
    <location>
        <begin position="1302"/>
        <end position="1332"/>
    </location>
</feature>
<feature type="compositionally biased region" description="Polar residues" evidence="2">
    <location>
        <begin position="475"/>
        <end position="485"/>
    </location>
</feature>
<feature type="compositionally biased region" description="Polar residues" evidence="2">
    <location>
        <begin position="961"/>
        <end position="975"/>
    </location>
</feature>
<sequence>MAIEPAFDRLNVNDGYSPSFSYKIESEGEILLDTKFAEELQFQEALMASLISCQMATNVSLSTPSRTHMEAISEHKIEPSLKFLEAPTASLISCQMASNVSSSTPTKTNMEAISEHRTEPSLQVQEKCESSLSSCDVHPGRKETDQIIRNESSGLIFCSRCSEAIELSENQWSSSKELSMEMTSGNDTGKSLTADASGSINNPTTRTETEPVSGGAAKIVSLNSSQDEDRKIAESIAAKQDGTPQSPKAADTGKQVEEQGGQDEISEENSCDVYPGRKETDQIIRNESSGLIFCSRCSKAIELSENQWSSSKELSMEMTSGNDTGKSLTADASGSINNPTTRTETELVSGVAAKIVTLNSSQDEDRKIAESIAAKQDGTPQSPKAADTGKQVEEQGGQDEINEEKCESSLSTCDICPERKGKSESSLSIGAKKEGTPQSPNTETREDKGVDQNSDIPLNVNSESLVSGGNGGPRPTSSYTKNVASQLVDCPPVGHTRSGEGGIDSDSTPRKGSETGQKERVADDIQNNVTAALDYHGDSHDLDDNNKSRLFKELAPEDVNENTEQFYCSACAEVSDTIKWYQGLQALVSHAKNTEEVAKLHRKIAQLSEKKLGRKGTSDGPAGEVSSKWKGIRDEKKDREIVWPPMVVVRNTASLQEDENNKRIGITDQELLDLFRSYDAIENVQQAYNSLGHCGMSILIFESSARGYLEAERLDRHFADQGTGRNVWNRSPLYLLPSGELQLHGYMAEEKDVDLFNQYSTGESKLKYEIRLHQDMVCRQMREDNNQLIWLKKRVVEELWRAETLEESNGIMRDRNAKLVEQLKDIRRERMEKAKKETDVLRTKIKLLHERNMEENNEIKIIVEGGKKVWDLESSKEEEEHANVPLFDLLNVNDGSSPSFSFKSESEDEIFQEAEFAEELQLQEPLKASLVSCPMASNASSSTSSGTNMEAISEQEIADASCSNNKPTPMSTETEAASRGAAKIISHNTAQDECRKRAESIAAKQEGTPQSPSTKAQKDKGVDPNSDIPLNVKSESLASRGNGGALDDNKKSRLSKELAPKNVNKPIEQFCCPACSEVPGTIKRMGTSDISGDEVLSKWKGLKDENKDHEIVWPPMVVVRNTASLKKDENNKRIGITDQELLDLFSSYDGIEKVQHACNSNGHCGMSILIFEGSTRGYLEAERLDRHFADEGTGRILWNENPLYILRSGELQLHGYMAERKDVDLFNQYSTGKPKLKYLIRSYQDTVVNRIRQMTEDDNKRIWLTNRVERLEESNGIMREILLKMGFRGQILEDSQIKINAESSKDGCKTDSRQSPNTKAQEDKGVDQNSDIPLNLNSELLVSNGNGGAMDDSKKSRLSKGVEPVNVNKPIEQFYCPACTEVSGAIQWYQGLPALISHAKATEDGGKLHRKLAHLLTTNLSKKGTSESSAGELLSKWKGLNDEKKDHEIVWPPMVVVRNTASLKKDENNKRSGIADQELLDLFSSYDAIEKVQQACNSDGHCGMSILIFEGSTRGYLEAERLDRHFADQGTGRIVWNESPIYLLRSGELQLHGYMAEKEDVYLFNQYSTGEPKLKCEIRSYQEMIVNRIRQMSEDNHQIIWLNNRVAEEQRHGELFEKSNGIMRESLKKARKEIDILRKKIKLQHKQNMEEMDFQEPSFKDSQIKIILEERGKKGGDLKSSKKDEEHENVRESNGSPSNTQDEKYRVQETARIEENEVKEKEASDTGQLLEEHGGQDELKEEKCESSTSTCEICLERKQTDQIIRNETSGQIFCLGCSETVNLSENQWSCSKELSMDKGSRNDAGNPLTADASGSNNNPSPNTETEPVSRGKAKIISLTSTRYEYMKGAESIAAKPVGTLQSPNTKAQEDKGVDQNSDVPLNLNSELLVSNGNGGALDDSKKSRLSEGVAPVNVNKPIEQFYCPACKEVSGAIQWYQGLPALISHAKDTEEGGKLHRKLAHLLTTNFSKKGTSESSAGEVLSKWKGLNDKKKDREVVWPPMVVVRNTASLKKDENNKRSGIADQELLDLFSSYDGIEKVQQAYNSDGHCGMSILIFEGSARGYLEAERLDRHFSDQGTGRNVWNRSPLYLLPSWELQLHGYMADKKDVDLFNQYSTGKPKLKYGIRSYQDMVVNRIKQMKEDNNKLIWLNNRVAEEQRRAELLEESNGIMRESLEKAVKEIDALRKKLNCSKNIT</sequence>
<feature type="compositionally biased region" description="Basic and acidic residues" evidence="2">
    <location>
        <begin position="1701"/>
        <end position="1742"/>
    </location>
</feature>
<reference evidence="4" key="1">
    <citation type="journal article" date="2023" name="Mol. Ecol. Resour.">
        <title>Chromosome-level genome assembly of a triploid poplar Populus alba 'Berolinensis'.</title>
        <authorList>
            <person name="Chen S."/>
            <person name="Yu Y."/>
            <person name="Wang X."/>
            <person name="Wang S."/>
            <person name="Zhang T."/>
            <person name="Zhou Y."/>
            <person name="He R."/>
            <person name="Meng N."/>
            <person name="Wang Y."/>
            <person name="Liu W."/>
            <person name="Liu Z."/>
            <person name="Liu J."/>
            <person name="Guo Q."/>
            <person name="Huang H."/>
            <person name="Sederoff R.R."/>
            <person name="Wang G."/>
            <person name="Qu G."/>
            <person name="Chen S."/>
        </authorList>
    </citation>
    <scope>NUCLEOTIDE SEQUENCE</scope>
    <source>
        <strain evidence="4">SC-2020</strain>
    </source>
</reference>
<feature type="compositionally biased region" description="Low complexity" evidence="2">
    <location>
        <begin position="1815"/>
        <end position="1826"/>
    </location>
</feature>
<comment type="caution">
    <text evidence="4">The sequence shown here is derived from an EMBL/GenBank/DDBJ whole genome shotgun (WGS) entry which is preliminary data.</text>
</comment>
<evidence type="ECO:0000256" key="2">
    <source>
        <dbReference type="SAM" id="MobiDB-lite"/>
    </source>
</evidence>
<keyword evidence="1" id="KW-0175">Coiled coil</keyword>
<feature type="compositionally biased region" description="Basic and acidic residues" evidence="2">
    <location>
        <begin position="1303"/>
        <end position="1312"/>
    </location>
</feature>
<dbReference type="InterPro" id="IPR038588">
    <property type="entry name" value="XS_domain_sf"/>
</dbReference>
<keyword evidence="5" id="KW-1185">Reference proteome</keyword>
<feature type="region of interest" description="Disordered" evidence="2">
    <location>
        <begin position="1794"/>
        <end position="1832"/>
    </location>
</feature>
<dbReference type="Proteomes" id="UP001164929">
    <property type="component" value="Chromosome 3"/>
</dbReference>
<feature type="compositionally biased region" description="Basic and acidic residues" evidence="2">
    <location>
        <begin position="1670"/>
        <end position="1691"/>
    </location>
</feature>
<dbReference type="GO" id="GO:0031047">
    <property type="term" value="P:regulatory ncRNA-mediated gene silencing"/>
    <property type="evidence" value="ECO:0007669"/>
    <property type="project" value="InterPro"/>
</dbReference>
<feature type="coiled-coil region" evidence="1">
    <location>
        <begin position="816"/>
        <end position="851"/>
    </location>
</feature>
<feature type="domain" description="XS" evidence="3">
    <location>
        <begin position="1108"/>
        <end position="1223"/>
    </location>
</feature>
<dbReference type="Gene3D" id="3.30.70.2890">
    <property type="entry name" value="XS domain"/>
    <property type="match status" value="4"/>
</dbReference>
<dbReference type="InterPro" id="IPR044287">
    <property type="entry name" value="SGS3"/>
</dbReference>
<feature type="compositionally biased region" description="Acidic residues" evidence="2">
    <location>
        <begin position="260"/>
        <end position="270"/>
    </location>
</feature>
<organism evidence="4 5">
    <name type="scientific">Populus alba x Populus x berolinensis</name>
    <dbReference type="NCBI Taxonomy" id="444605"/>
    <lineage>
        <taxon>Eukaryota</taxon>
        <taxon>Viridiplantae</taxon>
        <taxon>Streptophyta</taxon>
        <taxon>Embryophyta</taxon>
        <taxon>Tracheophyta</taxon>
        <taxon>Spermatophyta</taxon>
        <taxon>Magnoliopsida</taxon>
        <taxon>eudicotyledons</taxon>
        <taxon>Gunneridae</taxon>
        <taxon>Pentapetalae</taxon>
        <taxon>rosids</taxon>
        <taxon>fabids</taxon>
        <taxon>Malpighiales</taxon>
        <taxon>Salicaceae</taxon>
        <taxon>Saliceae</taxon>
        <taxon>Populus</taxon>
    </lineage>
</organism>
<evidence type="ECO:0000313" key="5">
    <source>
        <dbReference type="Proteomes" id="UP001164929"/>
    </source>
</evidence>
<feature type="domain" description="XS" evidence="3">
    <location>
        <begin position="1446"/>
        <end position="1561"/>
    </location>
</feature>
<feature type="compositionally biased region" description="Polar residues" evidence="2">
    <location>
        <begin position="176"/>
        <end position="206"/>
    </location>
</feature>
<dbReference type="Pfam" id="PF03468">
    <property type="entry name" value="XS"/>
    <property type="match status" value="4"/>
</dbReference>
<dbReference type="InterPro" id="IPR005380">
    <property type="entry name" value="XS_domain"/>
</dbReference>
<name>A0AAD6RAS0_9ROSI</name>
<feature type="compositionally biased region" description="Polar residues" evidence="2">
    <location>
        <begin position="312"/>
        <end position="342"/>
    </location>
</feature>
<dbReference type="PANTHER" id="PTHR46602:SF10">
    <property type="entry name" value="RING-TYPE DOMAIN-CONTAINING PROTEIN"/>
    <property type="match status" value="1"/>
</dbReference>
<accession>A0AAD6RAS0</accession>
<feature type="region of interest" description="Disordered" evidence="2">
    <location>
        <begin position="960"/>
        <end position="979"/>
    </location>
</feature>
<feature type="region of interest" description="Disordered" evidence="2">
    <location>
        <begin position="312"/>
        <end position="343"/>
    </location>
</feature>
<feature type="region of interest" description="Disordered" evidence="2">
    <location>
        <begin position="176"/>
        <end position="216"/>
    </location>
</feature>
<feature type="coiled-coil region" evidence="1">
    <location>
        <begin position="2146"/>
        <end position="2194"/>
    </location>
</feature>
<evidence type="ECO:0000256" key="1">
    <source>
        <dbReference type="SAM" id="Coils"/>
    </source>
</evidence>
<feature type="domain" description="XS" evidence="3">
    <location>
        <begin position="1993"/>
        <end position="2108"/>
    </location>
</feature>
<proteinExistence type="predicted"/>
<dbReference type="PANTHER" id="PTHR46602">
    <property type="entry name" value="PROTEIN SUPPRESSOR OF GENE SILENCING 3"/>
    <property type="match status" value="1"/>
</dbReference>
<feature type="region of interest" description="Disordered" evidence="2">
    <location>
        <begin position="1670"/>
        <end position="1742"/>
    </location>
</feature>
<feature type="compositionally biased region" description="Polar residues" evidence="2">
    <location>
        <begin position="451"/>
        <end position="467"/>
    </location>
</feature>
<dbReference type="EMBL" id="JAQIZT010000003">
    <property type="protein sequence ID" value="KAJ7004915.1"/>
    <property type="molecule type" value="Genomic_DNA"/>
</dbReference>
<dbReference type="GO" id="GO:0051607">
    <property type="term" value="P:defense response to virus"/>
    <property type="evidence" value="ECO:0007669"/>
    <property type="project" value="InterPro"/>
</dbReference>